<reference evidence="1" key="1">
    <citation type="journal article" date="2019" name="PLoS Negl. Trop. Dis.">
        <title>Revisiting the worldwide diversity of Leptospira species in the environment.</title>
        <authorList>
            <person name="Vincent A.T."/>
            <person name="Schiettekatte O."/>
            <person name="Bourhy P."/>
            <person name="Veyrier F.J."/>
            <person name="Picardeau M."/>
        </authorList>
    </citation>
    <scope>NUCLEOTIDE SEQUENCE [LARGE SCALE GENOMIC DNA]</scope>
    <source>
        <strain evidence="1">201702451</strain>
    </source>
</reference>
<keyword evidence="2" id="KW-1185">Reference proteome</keyword>
<organism evidence="1 2">
    <name type="scientific">Leptospira jelokensis</name>
    <dbReference type="NCBI Taxonomy" id="2484931"/>
    <lineage>
        <taxon>Bacteria</taxon>
        <taxon>Pseudomonadati</taxon>
        <taxon>Spirochaetota</taxon>
        <taxon>Spirochaetia</taxon>
        <taxon>Leptospirales</taxon>
        <taxon>Leptospiraceae</taxon>
        <taxon>Leptospira</taxon>
    </lineage>
</organism>
<dbReference type="EMBL" id="RQGH01000035">
    <property type="protein sequence ID" value="TGL58569.1"/>
    <property type="molecule type" value="Genomic_DNA"/>
</dbReference>
<protein>
    <submittedName>
        <fullName evidence="1">Uncharacterized protein</fullName>
    </submittedName>
</protein>
<evidence type="ECO:0000313" key="1">
    <source>
        <dbReference type="EMBL" id="TGL58569.1"/>
    </source>
</evidence>
<gene>
    <name evidence="1" type="ORF">EHQ62_16870</name>
</gene>
<name>A0A4Z1A224_9LEPT</name>
<comment type="caution">
    <text evidence="1">The sequence shown here is derived from an EMBL/GenBank/DDBJ whole genome shotgun (WGS) entry which is preliminary data.</text>
</comment>
<proteinExistence type="predicted"/>
<dbReference type="RefSeq" id="WP_135644995.1">
    <property type="nucleotide sequence ID" value="NZ_RQGH01000035.1"/>
</dbReference>
<dbReference type="Proteomes" id="UP000297567">
    <property type="component" value="Unassembled WGS sequence"/>
</dbReference>
<dbReference type="AlphaFoldDB" id="A0A4Z1A224"/>
<accession>A0A4Z1A224</accession>
<sequence>MNEEIISNVEYFINYFEVQFNEADSLKADLKDFKKILYFTIIDALSKSIFPSEGNRERIIKFLENIVSWEEGQLFSLPHLYEYFKYLLEPQFSEIKDFINKKYNHMKHGWVYTVPEIDISISELKKFDRPPIVVLFDKKYNGSLFQFQHLNLFYKYRNSLIHEMKPLGIDNKRVLRQDIPHYLSWIDNPSDKNSSGEYWHLSYPETFLRNICLKAINQTKEYLVKNGIDPFSETNKGYFWIEKLN</sequence>
<evidence type="ECO:0000313" key="2">
    <source>
        <dbReference type="Proteomes" id="UP000297567"/>
    </source>
</evidence>